<dbReference type="eggNOG" id="ENOG502T1VM">
    <property type="taxonomic scope" value="Eukaryota"/>
</dbReference>
<reference evidence="2 3" key="1">
    <citation type="journal article" date="2013" name="PLoS Genet.">
        <title>Comparative genome structure, secondary metabolite, and effector coding capacity across Cochliobolus pathogens.</title>
        <authorList>
            <person name="Condon B.J."/>
            <person name="Leng Y."/>
            <person name="Wu D."/>
            <person name="Bushley K.E."/>
            <person name="Ohm R.A."/>
            <person name="Otillar R."/>
            <person name="Martin J."/>
            <person name="Schackwitz W."/>
            <person name="Grimwood J."/>
            <person name="MohdZainudin N."/>
            <person name="Xue C."/>
            <person name="Wang R."/>
            <person name="Manning V.A."/>
            <person name="Dhillon B."/>
            <person name="Tu Z.J."/>
            <person name="Steffenson B.J."/>
            <person name="Salamov A."/>
            <person name="Sun H."/>
            <person name="Lowry S."/>
            <person name="LaButti K."/>
            <person name="Han J."/>
            <person name="Copeland A."/>
            <person name="Lindquist E."/>
            <person name="Barry K."/>
            <person name="Schmutz J."/>
            <person name="Baker S.E."/>
            <person name="Ciuffetti L.M."/>
            <person name="Grigoriev I.V."/>
            <person name="Zhong S."/>
            <person name="Turgeon B.G."/>
        </authorList>
    </citation>
    <scope>NUCLEOTIDE SEQUENCE [LARGE SCALE GENOMIC DNA]</scope>
    <source>
        <strain evidence="2 3">ATCC 44560</strain>
    </source>
</reference>
<dbReference type="HOGENOM" id="CLU_076685_0_0_1"/>
<dbReference type="KEGG" id="bor:COCMIDRAFT_31461"/>
<organism evidence="2 3">
    <name type="scientific">Bipolaris oryzae ATCC 44560</name>
    <dbReference type="NCBI Taxonomy" id="930090"/>
    <lineage>
        <taxon>Eukaryota</taxon>
        <taxon>Fungi</taxon>
        <taxon>Dikarya</taxon>
        <taxon>Ascomycota</taxon>
        <taxon>Pezizomycotina</taxon>
        <taxon>Dothideomycetes</taxon>
        <taxon>Pleosporomycetidae</taxon>
        <taxon>Pleosporales</taxon>
        <taxon>Pleosporineae</taxon>
        <taxon>Pleosporaceae</taxon>
        <taxon>Bipolaris</taxon>
    </lineage>
</organism>
<evidence type="ECO:0000256" key="1">
    <source>
        <dbReference type="SAM" id="MobiDB-lite"/>
    </source>
</evidence>
<name>W6ZMK1_COCMI</name>
<dbReference type="GeneID" id="19121876"/>
<gene>
    <name evidence="2" type="ORF">COCMIDRAFT_31461</name>
</gene>
<feature type="region of interest" description="Disordered" evidence="1">
    <location>
        <begin position="1"/>
        <end position="21"/>
    </location>
</feature>
<evidence type="ECO:0000313" key="2">
    <source>
        <dbReference type="EMBL" id="EUC51325.1"/>
    </source>
</evidence>
<dbReference type="RefSeq" id="XP_007682143.1">
    <property type="nucleotide sequence ID" value="XM_007683953.1"/>
</dbReference>
<keyword evidence="3" id="KW-1185">Reference proteome</keyword>
<dbReference type="Proteomes" id="UP000054032">
    <property type="component" value="Unassembled WGS sequence"/>
</dbReference>
<dbReference type="OrthoDB" id="3914029at2759"/>
<proteinExistence type="predicted"/>
<dbReference type="AlphaFoldDB" id="W6ZMK1"/>
<dbReference type="EMBL" id="KI963918">
    <property type="protein sequence ID" value="EUC51325.1"/>
    <property type="molecule type" value="Genomic_DNA"/>
</dbReference>
<protein>
    <submittedName>
        <fullName evidence="2">Uncharacterized protein</fullName>
    </submittedName>
</protein>
<accession>W6ZMK1</accession>
<sequence>MSEKHNNAAPPPPYSPHASSVSPSILDQLNITRTQHIESVIDTHILPLIHQRITYAMVTTTLALLPSDTSLAPTKANAYSSAFLQDSPSSPDSSTSIQVLGFASDTSPPHLIHLSGPINSTEFWNLPPVLHELETILTSRLNPHSTPMPTAPSSYRDTTLSPPNAAGGAASAQILPPQRFSRRSLLARVMPSLGPEQASPGNNPEVGVRHIDNAASGTNMVTVKARWEEICLRTVSDFGLYDTISKQCVIIKVDAQC</sequence>
<evidence type="ECO:0000313" key="3">
    <source>
        <dbReference type="Proteomes" id="UP000054032"/>
    </source>
</evidence>